<dbReference type="InterPro" id="IPR014729">
    <property type="entry name" value="Rossmann-like_a/b/a_fold"/>
</dbReference>
<dbReference type="InterPro" id="IPR029055">
    <property type="entry name" value="Ntn_hydrolases_N"/>
</dbReference>
<feature type="binding site" evidence="9">
    <location>
        <position position="102"/>
    </location>
    <ligand>
        <name>L-glutamine</name>
        <dbReference type="ChEBI" id="CHEBI:58359"/>
    </ligand>
</feature>
<name>A0A0F9YJ29_9BACT</name>
<dbReference type="Pfam" id="PF00733">
    <property type="entry name" value="Asn_synthase"/>
    <property type="match status" value="1"/>
</dbReference>
<dbReference type="EMBL" id="LBOI01000011">
    <property type="protein sequence ID" value="KKP31338.1"/>
    <property type="molecule type" value="Genomic_DNA"/>
</dbReference>
<dbReference type="PIRSF" id="PIRSF001589">
    <property type="entry name" value="Asn_synthetase_glu-h"/>
    <property type="match status" value="1"/>
</dbReference>
<organism evidence="12 13">
    <name type="scientific">Candidatus Woesebacteria bacterium GW2011_GWC2_31_9</name>
    <dbReference type="NCBI Taxonomy" id="1618586"/>
    <lineage>
        <taxon>Bacteria</taxon>
        <taxon>Candidatus Woeseibacteriota</taxon>
    </lineage>
</organism>
<dbReference type="PATRIC" id="fig|1618586.3.peg.630"/>
<dbReference type="InterPro" id="IPR033738">
    <property type="entry name" value="AsnB_N"/>
</dbReference>
<dbReference type="Gene3D" id="3.40.50.620">
    <property type="entry name" value="HUPs"/>
    <property type="match status" value="1"/>
</dbReference>
<dbReference type="PROSITE" id="PS51278">
    <property type="entry name" value="GATASE_TYPE_2"/>
    <property type="match status" value="1"/>
</dbReference>
<dbReference type="InterPro" id="IPR051786">
    <property type="entry name" value="ASN_synthetase/amidase"/>
</dbReference>
<dbReference type="CDD" id="cd00712">
    <property type="entry name" value="AsnB"/>
    <property type="match status" value="1"/>
</dbReference>
<evidence type="ECO:0000256" key="1">
    <source>
        <dbReference type="ARBA" id="ARBA00005187"/>
    </source>
</evidence>
<protein>
    <recommendedName>
        <fullName evidence="3">asparagine synthase (glutamine-hydrolyzing)</fullName>
        <ecNumber evidence="3">6.3.5.4</ecNumber>
    </recommendedName>
</protein>
<keyword evidence="8" id="KW-0028">Amino-acid biosynthesis</keyword>
<feature type="domain" description="Glutamine amidotransferase type-2" evidence="11">
    <location>
        <begin position="2"/>
        <end position="215"/>
    </location>
</feature>
<feature type="active site" description="For GATase activity" evidence="8">
    <location>
        <position position="2"/>
    </location>
</feature>
<dbReference type="GO" id="GO:0005829">
    <property type="term" value="C:cytosol"/>
    <property type="evidence" value="ECO:0007669"/>
    <property type="project" value="TreeGrafter"/>
</dbReference>
<evidence type="ECO:0000256" key="3">
    <source>
        <dbReference type="ARBA" id="ARBA00012737"/>
    </source>
</evidence>
<dbReference type="GO" id="GO:0005524">
    <property type="term" value="F:ATP binding"/>
    <property type="evidence" value="ECO:0007669"/>
    <property type="project" value="UniProtKB-KW"/>
</dbReference>
<comment type="catalytic activity">
    <reaction evidence="7">
        <text>L-aspartate + L-glutamine + ATP + H2O = L-asparagine + L-glutamate + AMP + diphosphate + H(+)</text>
        <dbReference type="Rhea" id="RHEA:12228"/>
        <dbReference type="ChEBI" id="CHEBI:15377"/>
        <dbReference type="ChEBI" id="CHEBI:15378"/>
        <dbReference type="ChEBI" id="CHEBI:29985"/>
        <dbReference type="ChEBI" id="CHEBI:29991"/>
        <dbReference type="ChEBI" id="CHEBI:30616"/>
        <dbReference type="ChEBI" id="CHEBI:33019"/>
        <dbReference type="ChEBI" id="CHEBI:58048"/>
        <dbReference type="ChEBI" id="CHEBI:58359"/>
        <dbReference type="ChEBI" id="CHEBI:456215"/>
        <dbReference type="EC" id="6.3.5.4"/>
    </reaction>
</comment>
<keyword evidence="4 9" id="KW-0547">Nucleotide-binding</keyword>
<keyword evidence="5 9" id="KW-0067">ATP-binding</keyword>
<proteinExistence type="inferred from homology"/>
<dbReference type="Pfam" id="PF13537">
    <property type="entry name" value="GATase_7"/>
    <property type="match status" value="1"/>
</dbReference>
<dbReference type="GO" id="GO:0006529">
    <property type="term" value="P:asparagine biosynthetic process"/>
    <property type="evidence" value="ECO:0007669"/>
    <property type="project" value="UniProtKB-KW"/>
</dbReference>
<keyword evidence="6 8" id="KW-0315">Glutamine amidotransferase</keyword>
<dbReference type="GO" id="GO:0004066">
    <property type="term" value="F:asparagine synthase (glutamine-hydrolyzing) activity"/>
    <property type="evidence" value="ECO:0007669"/>
    <property type="project" value="UniProtKB-EC"/>
</dbReference>
<reference evidence="12 13" key="1">
    <citation type="journal article" date="2015" name="Nature">
        <title>rRNA introns, odd ribosomes, and small enigmatic genomes across a large radiation of phyla.</title>
        <authorList>
            <person name="Brown C.T."/>
            <person name="Hug L.A."/>
            <person name="Thomas B.C."/>
            <person name="Sharon I."/>
            <person name="Castelle C.J."/>
            <person name="Singh A."/>
            <person name="Wilkins M.J."/>
            <person name="Williams K.H."/>
            <person name="Banfield J.F."/>
        </authorList>
    </citation>
    <scope>NUCLEOTIDE SEQUENCE [LARGE SCALE GENOMIC DNA]</scope>
</reference>
<dbReference type="InterPro" id="IPR017932">
    <property type="entry name" value="GATase_2_dom"/>
</dbReference>
<dbReference type="NCBIfam" id="TIGR01536">
    <property type="entry name" value="asn_synth_AEB"/>
    <property type="match status" value="1"/>
</dbReference>
<evidence type="ECO:0000256" key="7">
    <source>
        <dbReference type="ARBA" id="ARBA00048741"/>
    </source>
</evidence>
<comment type="similarity">
    <text evidence="2">Belongs to the asparagine synthetase family.</text>
</comment>
<dbReference type="EC" id="6.3.5.4" evidence="3"/>
<evidence type="ECO:0000313" key="12">
    <source>
        <dbReference type="EMBL" id="KKP31338.1"/>
    </source>
</evidence>
<dbReference type="AlphaFoldDB" id="A0A0F9YJ29"/>
<gene>
    <name evidence="12" type="ORF">UR21_C0011G0019</name>
</gene>
<evidence type="ECO:0000256" key="5">
    <source>
        <dbReference type="ARBA" id="ARBA00022840"/>
    </source>
</evidence>
<dbReference type="SUPFAM" id="SSF56235">
    <property type="entry name" value="N-terminal nucleophile aminohydrolases (Ntn hydrolases)"/>
    <property type="match status" value="1"/>
</dbReference>
<evidence type="ECO:0000256" key="4">
    <source>
        <dbReference type="ARBA" id="ARBA00022741"/>
    </source>
</evidence>
<evidence type="ECO:0000313" key="13">
    <source>
        <dbReference type="Proteomes" id="UP000034803"/>
    </source>
</evidence>
<keyword evidence="8" id="KW-0061">Asparagine biosynthesis</keyword>
<evidence type="ECO:0000256" key="6">
    <source>
        <dbReference type="ARBA" id="ARBA00022962"/>
    </source>
</evidence>
<dbReference type="PANTHER" id="PTHR43284">
    <property type="entry name" value="ASPARAGINE SYNTHETASE (GLUTAMINE-HYDROLYZING)"/>
    <property type="match status" value="1"/>
</dbReference>
<comment type="pathway">
    <text evidence="1">Amino-acid biosynthesis; L-asparagine biosynthesis; L-asparagine from L-aspartate (L-Gln route): step 1/1.</text>
</comment>
<dbReference type="SUPFAM" id="SSF52402">
    <property type="entry name" value="Adenine nucleotide alpha hydrolases-like"/>
    <property type="match status" value="1"/>
</dbReference>
<dbReference type="PANTHER" id="PTHR43284:SF1">
    <property type="entry name" value="ASPARAGINE SYNTHETASE"/>
    <property type="match status" value="1"/>
</dbReference>
<evidence type="ECO:0000256" key="10">
    <source>
        <dbReference type="PIRSR" id="PIRSR001589-3"/>
    </source>
</evidence>
<sequence>MCGIAGIAYFNNKREVHLQELKCMSAKIAHRGPDDEGFYISRDRSVGLNNRRLAIIDLSKKGHQPMKYQNRFVITFNGEIYNYKELKLKLEREGYKFNSDSDTEVILALYAKYKQGCLRYLRGMFAFAIYDEIEKTLFLARDRIGKKPLKYSLNENGIVFASEIKAILTYKNIKKEIDYLSLQKYFLYGYVPAPMTGFKNINKLEPGSYIFMNLNKKTYTKKRYWQPRFNKKLQLSEKEWSRKILDTLEDSTKLRMISDVPIGAFLSGGVDSSAVVSMMALNSKNPIKTFTVTFENPKYNEKKYADLIVKRYKTDHTEILAKPTSISNLPEIAYQYEEPFADNSSVVSFMVSKEARKHVTVTLNGDGGDENFAGYPNRYLRLKRDVDYAKWISKLKPLTVLKIKRVSNFLDKSKLPLYERFTSYSQIFSLNEIFTLTKGELKDTLTSKCLYSKARECFENFKGRDLKDAGLKFDLLYFLPDQLLTKMDIASMRYSLETRSPLLDQKLIELACKIPFSLKVKNGQTKYIFKKALEKIVPKENLYRPKMGFTIPLEDWFKGDINSYTKSVLFSQKTILKNFFDISKLKNQKFSQKTWSLIMLELWLEAYLK</sequence>
<comment type="caution">
    <text evidence="12">The sequence shown here is derived from an EMBL/GenBank/DDBJ whole genome shotgun (WGS) entry which is preliminary data.</text>
</comment>
<evidence type="ECO:0000256" key="8">
    <source>
        <dbReference type="PIRSR" id="PIRSR001589-1"/>
    </source>
</evidence>
<dbReference type="CDD" id="cd01991">
    <property type="entry name" value="Asn_synthase_B_C"/>
    <property type="match status" value="1"/>
</dbReference>
<dbReference type="Gene3D" id="3.60.20.10">
    <property type="entry name" value="Glutamine Phosphoribosylpyrophosphate, subunit 1, domain 1"/>
    <property type="match status" value="1"/>
</dbReference>
<evidence type="ECO:0000256" key="2">
    <source>
        <dbReference type="ARBA" id="ARBA00005752"/>
    </source>
</evidence>
<dbReference type="InterPro" id="IPR006426">
    <property type="entry name" value="Asn_synth_AEB"/>
</dbReference>
<accession>A0A0F9YJ29</accession>
<dbReference type="Proteomes" id="UP000034803">
    <property type="component" value="Unassembled WGS sequence"/>
</dbReference>
<dbReference type="InterPro" id="IPR001962">
    <property type="entry name" value="Asn_synthase"/>
</dbReference>
<feature type="site" description="Important for beta-aspartyl-AMP intermediate formation" evidence="10">
    <location>
        <position position="366"/>
    </location>
</feature>
<evidence type="ECO:0000256" key="9">
    <source>
        <dbReference type="PIRSR" id="PIRSR001589-2"/>
    </source>
</evidence>
<evidence type="ECO:0000259" key="11">
    <source>
        <dbReference type="PROSITE" id="PS51278"/>
    </source>
</evidence>
<feature type="binding site" evidence="9">
    <location>
        <position position="292"/>
    </location>
    <ligand>
        <name>ATP</name>
        <dbReference type="ChEBI" id="CHEBI:30616"/>
    </ligand>
</feature>